<dbReference type="SUPFAM" id="SSF51679">
    <property type="entry name" value="Bacterial luciferase-like"/>
    <property type="match status" value="1"/>
</dbReference>
<reference evidence="4 5" key="1">
    <citation type="submission" date="2021-05" db="EMBL/GenBank/DDBJ databases">
        <title>A Polyphasic approach of four new species of the genus Ohtaekwangia: Ohtaekwangia histidinii sp. nov., Ohtaekwangia cretensis sp. nov., Ohtaekwangia indiensis sp. nov., Ohtaekwangia reichenbachii sp. nov. from diverse environment.</title>
        <authorList>
            <person name="Octaviana S."/>
        </authorList>
    </citation>
    <scope>NUCLEOTIDE SEQUENCE [LARGE SCALE GENOMIC DNA]</scope>
    <source>
        <strain evidence="4 5">PWU4</strain>
    </source>
</reference>
<comment type="caution">
    <text evidence="4">The sequence shown here is derived from an EMBL/GenBank/DDBJ whole genome shotgun (WGS) entry which is preliminary data.</text>
</comment>
<protein>
    <recommendedName>
        <fullName evidence="2">Luciferase-like monooxygenase</fullName>
    </recommendedName>
</protein>
<organism evidence="4 5">
    <name type="scientific">Chryseosolibacter histidini</name>
    <dbReference type="NCBI Taxonomy" id="2782349"/>
    <lineage>
        <taxon>Bacteria</taxon>
        <taxon>Pseudomonadati</taxon>
        <taxon>Bacteroidota</taxon>
        <taxon>Cytophagia</taxon>
        <taxon>Cytophagales</taxon>
        <taxon>Chryseotaleaceae</taxon>
        <taxon>Chryseosolibacter</taxon>
    </lineage>
</organism>
<evidence type="ECO:0000256" key="1">
    <source>
        <dbReference type="ARBA" id="ARBA00007789"/>
    </source>
</evidence>
<name>A0AAP2GKK2_9BACT</name>
<sequence>MKLRLSVLDQTPIRRGSNAVEALQESIQLVKIAEELGYKRYWLSEHHNIATLAGAAPEVLLARLGSETRHIRLGSGGIMLPNHSALKVAENFRLLEALFPGRIDLGVGRAPGGDRLTASLLNPSNTFDPKEYMQQIMALKAYFSDDSTPGTVHEKVKAIPRISTKPALWMLTSSGESAYLAARFGMALSFATFINPTGGPEAIDAYRKLFTPSEELQQPEASVGIFVFCGDTEEKAARMQAVMDYRLLSISKGKVDEAPSYESVKDYVYTPEEWRHVLFNRNRMIVGTPDEVKEKLFALAQSYEVDEIVVATFADTFEDRVRSYELLAEIAQLEALSYEPRASRR</sequence>
<proteinExistence type="predicted"/>
<dbReference type="GO" id="GO:0016705">
    <property type="term" value="F:oxidoreductase activity, acting on paired donors, with incorporation or reduction of molecular oxygen"/>
    <property type="evidence" value="ECO:0007669"/>
    <property type="project" value="InterPro"/>
</dbReference>
<gene>
    <name evidence="4" type="ORF">KK083_19695</name>
</gene>
<evidence type="ECO:0000256" key="2">
    <source>
        <dbReference type="ARBA" id="ARBA00074555"/>
    </source>
</evidence>
<feature type="domain" description="Luciferase-like" evidence="3">
    <location>
        <begin position="6"/>
        <end position="301"/>
    </location>
</feature>
<evidence type="ECO:0000313" key="4">
    <source>
        <dbReference type="EMBL" id="MBT1699129.1"/>
    </source>
</evidence>
<dbReference type="PANTHER" id="PTHR30137">
    <property type="entry name" value="LUCIFERASE-LIKE MONOOXYGENASE"/>
    <property type="match status" value="1"/>
</dbReference>
<dbReference type="GO" id="GO:0005829">
    <property type="term" value="C:cytosol"/>
    <property type="evidence" value="ECO:0007669"/>
    <property type="project" value="TreeGrafter"/>
</dbReference>
<dbReference type="FunFam" id="3.20.20.30:FF:000002">
    <property type="entry name" value="LLM class flavin-dependent oxidoreductase"/>
    <property type="match status" value="1"/>
</dbReference>
<dbReference type="Gene3D" id="3.20.20.30">
    <property type="entry name" value="Luciferase-like domain"/>
    <property type="match status" value="1"/>
</dbReference>
<dbReference type="InterPro" id="IPR011251">
    <property type="entry name" value="Luciferase-like_dom"/>
</dbReference>
<dbReference type="InterPro" id="IPR019949">
    <property type="entry name" value="CmoO-like"/>
</dbReference>
<comment type="similarity">
    <text evidence="1">To bacterial alkanal monooxygenase alpha and beta chains.</text>
</comment>
<dbReference type="InterPro" id="IPR050766">
    <property type="entry name" value="Bact_Lucif_Oxidored"/>
</dbReference>
<dbReference type="NCBIfam" id="TIGR03558">
    <property type="entry name" value="oxido_grp_1"/>
    <property type="match status" value="1"/>
</dbReference>
<dbReference type="PANTHER" id="PTHR30137:SF20">
    <property type="entry name" value="N-ACETYL-S-ALKYLCYSTEINE MONOOXYGENASE"/>
    <property type="match status" value="1"/>
</dbReference>
<evidence type="ECO:0000313" key="5">
    <source>
        <dbReference type="Proteomes" id="UP001319200"/>
    </source>
</evidence>
<dbReference type="Pfam" id="PF00296">
    <property type="entry name" value="Bac_luciferase"/>
    <property type="match status" value="1"/>
</dbReference>
<dbReference type="Proteomes" id="UP001319200">
    <property type="component" value="Unassembled WGS sequence"/>
</dbReference>
<dbReference type="AlphaFoldDB" id="A0AAP2GKK2"/>
<dbReference type="EMBL" id="JAHESF010000021">
    <property type="protein sequence ID" value="MBT1699129.1"/>
    <property type="molecule type" value="Genomic_DNA"/>
</dbReference>
<dbReference type="RefSeq" id="WP_254166667.1">
    <property type="nucleotide sequence ID" value="NZ_JAHESF010000021.1"/>
</dbReference>
<keyword evidence="5" id="KW-1185">Reference proteome</keyword>
<evidence type="ECO:0000259" key="3">
    <source>
        <dbReference type="Pfam" id="PF00296"/>
    </source>
</evidence>
<dbReference type="InterPro" id="IPR036661">
    <property type="entry name" value="Luciferase-like_sf"/>
</dbReference>
<accession>A0AAP2GKK2</accession>